<proteinExistence type="predicted"/>
<dbReference type="Proteomes" id="UP000241462">
    <property type="component" value="Unassembled WGS sequence"/>
</dbReference>
<feature type="region of interest" description="Disordered" evidence="1">
    <location>
        <begin position="27"/>
        <end position="50"/>
    </location>
</feature>
<reference evidence="3 4" key="1">
    <citation type="journal article" date="2018" name="Mycol. Prog.">
        <title>Coniella lustricola, a new species from submerged detritus.</title>
        <authorList>
            <person name="Raudabaugh D.B."/>
            <person name="Iturriaga T."/>
            <person name="Carver A."/>
            <person name="Mondo S."/>
            <person name="Pangilinan J."/>
            <person name="Lipzen A."/>
            <person name="He G."/>
            <person name="Amirebrahimi M."/>
            <person name="Grigoriev I.V."/>
            <person name="Miller A.N."/>
        </authorList>
    </citation>
    <scope>NUCLEOTIDE SEQUENCE [LARGE SCALE GENOMIC DNA]</scope>
    <source>
        <strain evidence="3 4">B22-T-1</strain>
    </source>
</reference>
<dbReference type="AlphaFoldDB" id="A0A2T3A7V2"/>
<feature type="transmembrane region" description="Helical" evidence="2">
    <location>
        <begin position="58"/>
        <end position="78"/>
    </location>
</feature>
<name>A0A2T3A7V2_9PEZI</name>
<sequence length="145" mass="16117">MITQRVLRARTTRIIPSPRIRATRFISSDPRRANTLKTGSSSSPSSSSAAKIQTFRRVIITGAVALITAVGAITGARLKSDSEAAQQAEKIQETSLDERIEMLEDRRAQLVTAKIPVERKLADLQARMAEKRRNREAEMESKGRE</sequence>
<evidence type="ECO:0000256" key="2">
    <source>
        <dbReference type="SAM" id="Phobius"/>
    </source>
</evidence>
<dbReference type="OrthoDB" id="5428081at2759"/>
<evidence type="ECO:0000313" key="3">
    <source>
        <dbReference type="EMBL" id="PSR84461.1"/>
    </source>
</evidence>
<protein>
    <submittedName>
        <fullName evidence="3">Uncharacterized protein</fullName>
    </submittedName>
</protein>
<keyword evidence="2" id="KW-1133">Transmembrane helix</keyword>
<keyword evidence="2" id="KW-0472">Membrane</keyword>
<dbReference type="EMBL" id="KZ678443">
    <property type="protein sequence ID" value="PSR84461.1"/>
    <property type="molecule type" value="Genomic_DNA"/>
</dbReference>
<evidence type="ECO:0000313" key="4">
    <source>
        <dbReference type="Proteomes" id="UP000241462"/>
    </source>
</evidence>
<accession>A0A2T3A7V2</accession>
<dbReference type="InParanoid" id="A0A2T3A7V2"/>
<keyword evidence="4" id="KW-1185">Reference proteome</keyword>
<evidence type="ECO:0000256" key="1">
    <source>
        <dbReference type="SAM" id="MobiDB-lite"/>
    </source>
</evidence>
<keyword evidence="2" id="KW-0812">Transmembrane</keyword>
<gene>
    <name evidence="3" type="ORF">BD289DRAFT_261935</name>
</gene>
<organism evidence="3 4">
    <name type="scientific">Coniella lustricola</name>
    <dbReference type="NCBI Taxonomy" id="2025994"/>
    <lineage>
        <taxon>Eukaryota</taxon>
        <taxon>Fungi</taxon>
        <taxon>Dikarya</taxon>
        <taxon>Ascomycota</taxon>
        <taxon>Pezizomycotina</taxon>
        <taxon>Sordariomycetes</taxon>
        <taxon>Sordariomycetidae</taxon>
        <taxon>Diaporthales</taxon>
        <taxon>Schizoparmaceae</taxon>
        <taxon>Coniella</taxon>
    </lineage>
</organism>